<dbReference type="PANTHER" id="PTHR39201">
    <property type="entry name" value="EXPORTED PROTEIN-RELATED"/>
    <property type="match status" value="1"/>
</dbReference>
<feature type="domain" description="Flavodoxin-like" evidence="1">
    <location>
        <begin position="5"/>
        <end position="129"/>
    </location>
</feature>
<name>A0A9D1WSA4_9FIRM</name>
<dbReference type="AlphaFoldDB" id="A0A9D1WSA4"/>
<evidence type="ECO:0000313" key="2">
    <source>
        <dbReference type="EMBL" id="HIX66302.1"/>
    </source>
</evidence>
<reference evidence="2" key="2">
    <citation type="submission" date="2021-04" db="EMBL/GenBank/DDBJ databases">
        <authorList>
            <person name="Gilroy R."/>
        </authorList>
    </citation>
    <scope>NUCLEOTIDE SEQUENCE</scope>
    <source>
        <strain evidence="2">CHK188-5543</strain>
    </source>
</reference>
<dbReference type="SUPFAM" id="SSF52218">
    <property type="entry name" value="Flavoproteins"/>
    <property type="match status" value="1"/>
</dbReference>
<organism evidence="2 3">
    <name type="scientific">Candidatus Anaerotruncus excrementipullorum</name>
    <dbReference type="NCBI Taxonomy" id="2838465"/>
    <lineage>
        <taxon>Bacteria</taxon>
        <taxon>Bacillati</taxon>
        <taxon>Bacillota</taxon>
        <taxon>Clostridia</taxon>
        <taxon>Eubacteriales</taxon>
        <taxon>Oscillospiraceae</taxon>
        <taxon>Anaerotruncus</taxon>
    </lineage>
</organism>
<dbReference type="EMBL" id="DXES01000181">
    <property type="protein sequence ID" value="HIX66302.1"/>
    <property type="molecule type" value="Genomic_DNA"/>
</dbReference>
<dbReference type="GO" id="GO:0010181">
    <property type="term" value="F:FMN binding"/>
    <property type="evidence" value="ECO:0007669"/>
    <property type="project" value="InterPro"/>
</dbReference>
<dbReference type="InterPro" id="IPR029039">
    <property type="entry name" value="Flavoprotein-like_sf"/>
</dbReference>
<dbReference type="Proteomes" id="UP000886800">
    <property type="component" value="Unassembled WGS sequence"/>
</dbReference>
<comment type="caution">
    <text evidence="2">The sequence shown here is derived from an EMBL/GenBank/DDBJ whole genome shotgun (WGS) entry which is preliminary data.</text>
</comment>
<proteinExistence type="predicted"/>
<evidence type="ECO:0000313" key="3">
    <source>
        <dbReference type="Proteomes" id="UP000886800"/>
    </source>
</evidence>
<dbReference type="Gene3D" id="3.40.50.360">
    <property type="match status" value="1"/>
</dbReference>
<dbReference type="GO" id="GO:0016651">
    <property type="term" value="F:oxidoreductase activity, acting on NAD(P)H"/>
    <property type="evidence" value="ECO:0007669"/>
    <property type="project" value="UniProtKB-ARBA"/>
</dbReference>
<dbReference type="PANTHER" id="PTHR39201:SF1">
    <property type="entry name" value="FLAVODOXIN-LIKE DOMAIN-CONTAINING PROTEIN"/>
    <property type="match status" value="1"/>
</dbReference>
<reference evidence="2" key="1">
    <citation type="journal article" date="2021" name="PeerJ">
        <title>Extensive microbial diversity within the chicken gut microbiome revealed by metagenomics and culture.</title>
        <authorList>
            <person name="Gilroy R."/>
            <person name="Ravi A."/>
            <person name="Getino M."/>
            <person name="Pursley I."/>
            <person name="Horton D.L."/>
            <person name="Alikhan N.F."/>
            <person name="Baker D."/>
            <person name="Gharbi K."/>
            <person name="Hall N."/>
            <person name="Watson M."/>
            <person name="Adriaenssens E.M."/>
            <person name="Foster-Nyarko E."/>
            <person name="Jarju S."/>
            <person name="Secka A."/>
            <person name="Antonio M."/>
            <person name="Oren A."/>
            <person name="Chaudhuri R.R."/>
            <person name="La Ragione R."/>
            <person name="Hildebrand F."/>
            <person name="Pallen M.J."/>
        </authorList>
    </citation>
    <scope>NUCLEOTIDE SEQUENCE</scope>
    <source>
        <strain evidence="2">CHK188-5543</strain>
    </source>
</reference>
<sequence>MKETLIVSYSYSGHTHRIAQALCALTGGDWCEIYPWQPYPMAFPELLDQVQKEVQTGYRPRLLPGAGNPKPYAVAFVGSPNWCGSIAPPLASWLAKNDLSGKIILPFYSHCGGVPCDFGREVACLCPKAEVREPLGVLEEDIPKLPQLLQDWLGQNGLPVVQQRFESQLPVRTFFGHRAAEENG</sequence>
<dbReference type="InterPro" id="IPR008254">
    <property type="entry name" value="Flavodoxin/NO_synth"/>
</dbReference>
<gene>
    <name evidence="2" type="ORF">H9736_08650</name>
</gene>
<protein>
    <recommendedName>
        <fullName evidence="1">Flavodoxin-like domain-containing protein</fullName>
    </recommendedName>
</protein>
<evidence type="ECO:0000259" key="1">
    <source>
        <dbReference type="Pfam" id="PF12682"/>
    </source>
</evidence>
<accession>A0A9D1WSA4</accession>
<dbReference type="Pfam" id="PF12682">
    <property type="entry name" value="Flavodoxin_4"/>
    <property type="match status" value="1"/>
</dbReference>